<comment type="catalytic activity">
    <reaction evidence="1">
        <text>ATP + protein L-histidine = ADP + protein N-phospho-L-histidine.</text>
        <dbReference type="EC" id="2.7.13.3"/>
    </reaction>
</comment>
<dbReference type="Pfam" id="PF08447">
    <property type="entry name" value="PAS_3"/>
    <property type="match status" value="1"/>
</dbReference>
<dbReference type="PROSITE" id="PS50112">
    <property type="entry name" value="PAS"/>
    <property type="match status" value="1"/>
</dbReference>
<evidence type="ECO:0000256" key="6">
    <source>
        <dbReference type="ARBA" id="ARBA00022630"/>
    </source>
</evidence>
<organism evidence="18 19">
    <name type="scientific">Sphingobium quisquiliarum P25</name>
    <dbReference type="NCBI Taxonomy" id="1329909"/>
    <lineage>
        <taxon>Bacteria</taxon>
        <taxon>Pseudomonadati</taxon>
        <taxon>Pseudomonadota</taxon>
        <taxon>Alphaproteobacteria</taxon>
        <taxon>Sphingomonadales</taxon>
        <taxon>Sphingomonadaceae</taxon>
        <taxon>Sphingobium</taxon>
    </lineage>
</organism>
<evidence type="ECO:0000313" key="19">
    <source>
        <dbReference type="Proteomes" id="UP000015525"/>
    </source>
</evidence>
<dbReference type="InterPro" id="IPR000014">
    <property type="entry name" value="PAS"/>
</dbReference>
<evidence type="ECO:0000256" key="11">
    <source>
        <dbReference type="ARBA" id="ARBA00022777"/>
    </source>
</evidence>
<feature type="domain" description="PAC" evidence="17">
    <location>
        <begin position="524"/>
        <end position="577"/>
    </location>
</feature>
<dbReference type="PATRIC" id="fig|1329909.3.peg.2747"/>
<keyword evidence="13" id="KW-0157">Chromophore</keyword>
<keyword evidence="4" id="KW-0597">Phosphoprotein</keyword>
<keyword evidence="9" id="KW-0677">Repeat</keyword>
<dbReference type="SMART" id="SM00911">
    <property type="entry name" value="HWE_HK"/>
    <property type="match status" value="1"/>
</dbReference>
<dbReference type="GO" id="GO:0004673">
    <property type="term" value="F:protein histidine kinase activity"/>
    <property type="evidence" value="ECO:0007669"/>
    <property type="project" value="UniProtKB-EC"/>
</dbReference>
<evidence type="ECO:0000313" key="18">
    <source>
        <dbReference type="EMBL" id="EQB04250.1"/>
    </source>
</evidence>
<dbReference type="Gene3D" id="3.30.450.40">
    <property type="match status" value="1"/>
</dbReference>
<evidence type="ECO:0000259" key="17">
    <source>
        <dbReference type="PROSITE" id="PS50113"/>
    </source>
</evidence>
<dbReference type="NCBIfam" id="TIGR00229">
    <property type="entry name" value="sensory_box"/>
    <property type="match status" value="2"/>
</dbReference>
<dbReference type="Gene3D" id="3.30.450.20">
    <property type="entry name" value="PAS domain"/>
    <property type="match status" value="3"/>
</dbReference>
<dbReference type="PANTHER" id="PTHR41523:SF8">
    <property type="entry name" value="ETHYLENE RESPONSE SENSOR PROTEIN"/>
    <property type="match status" value="1"/>
</dbReference>
<keyword evidence="12" id="KW-0067">ATP-binding</keyword>
<feature type="domain" description="PAC" evidence="17">
    <location>
        <begin position="394"/>
        <end position="446"/>
    </location>
</feature>
<dbReference type="Proteomes" id="UP000015525">
    <property type="component" value="Unassembled WGS sequence"/>
</dbReference>
<dbReference type="InterPro" id="IPR013655">
    <property type="entry name" value="PAS_fold_3"/>
</dbReference>
<evidence type="ECO:0000256" key="12">
    <source>
        <dbReference type="ARBA" id="ARBA00022840"/>
    </source>
</evidence>
<keyword evidence="10" id="KW-0547">Nucleotide-binding</keyword>
<keyword evidence="15" id="KW-0675">Receptor</keyword>
<dbReference type="SUPFAM" id="SSF55781">
    <property type="entry name" value="GAF domain-like"/>
    <property type="match status" value="1"/>
</dbReference>
<evidence type="ECO:0000256" key="1">
    <source>
        <dbReference type="ARBA" id="ARBA00000085"/>
    </source>
</evidence>
<evidence type="ECO:0000256" key="14">
    <source>
        <dbReference type="ARBA" id="ARBA00023026"/>
    </source>
</evidence>
<keyword evidence="11" id="KW-0418">Kinase</keyword>
<dbReference type="SMART" id="SM00091">
    <property type="entry name" value="PAS"/>
    <property type="match status" value="3"/>
</dbReference>
<evidence type="ECO:0000256" key="8">
    <source>
        <dbReference type="ARBA" id="ARBA00022679"/>
    </source>
</evidence>
<dbReference type="SMART" id="SM00065">
    <property type="entry name" value="GAF"/>
    <property type="match status" value="1"/>
</dbReference>
<dbReference type="Pfam" id="PF08448">
    <property type="entry name" value="PAS_4"/>
    <property type="match status" value="2"/>
</dbReference>
<dbReference type="SMART" id="SM00086">
    <property type="entry name" value="PAC"/>
    <property type="match status" value="2"/>
</dbReference>
<dbReference type="Pfam" id="PF07536">
    <property type="entry name" value="HWE_HK"/>
    <property type="match status" value="1"/>
</dbReference>
<dbReference type="InterPro" id="IPR035965">
    <property type="entry name" value="PAS-like_dom_sf"/>
</dbReference>
<dbReference type="AlphaFoldDB" id="T0HY31"/>
<keyword evidence="19" id="KW-1185">Reference proteome</keyword>
<proteinExistence type="predicted"/>
<keyword evidence="6" id="KW-0285">Flavoprotein</keyword>
<dbReference type="InterPro" id="IPR000700">
    <property type="entry name" value="PAS-assoc_C"/>
</dbReference>
<comment type="caution">
    <text evidence="18">The sequence shown here is derived from an EMBL/GenBank/DDBJ whole genome shotgun (WGS) entry which is preliminary data.</text>
</comment>
<dbReference type="SUPFAM" id="SSF55785">
    <property type="entry name" value="PYP-like sensor domain (PAS domain)"/>
    <property type="match status" value="3"/>
</dbReference>
<dbReference type="CDD" id="cd00130">
    <property type="entry name" value="PAS"/>
    <property type="match status" value="1"/>
</dbReference>
<evidence type="ECO:0000256" key="9">
    <source>
        <dbReference type="ARBA" id="ARBA00022737"/>
    </source>
</evidence>
<dbReference type="InterPro" id="IPR011102">
    <property type="entry name" value="Sig_transdc_His_kinase_HWE"/>
</dbReference>
<evidence type="ECO:0000259" key="16">
    <source>
        <dbReference type="PROSITE" id="PS50112"/>
    </source>
</evidence>
<evidence type="ECO:0000256" key="15">
    <source>
        <dbReference type="ARBA" id="ARBA00023170"/>
    </source>
</evidence>
<dbReference type="GO" id="GO:0009881">
    <property type="term" value="F:photoreceptor activity"/>
    <property type="evidence" value="ECO:0007669"/>
    <property type="project" value="UniProtKB-KW"/>
</dbReference>
<dbReference type="GO" id="GO:0005524">
    <property type="term" value="F:ATP binding"/>
    <property type="evidence" value="ECO:0007669"/>
    <property type="project" value="UniProtKB-KW"/>
</dbReference>
<name>T0HY31_9SPHN</name>
<dbReference type="InterPro" id="IPR036890">
    <property type="entry name" value="HATPase_C_sf"/>
</dbReference>
<keyword evidence="8" id="KW-0808">Transferase</keyword>
<evidence type="ECO:0000256" key="10">
    <source>
        <dbReference type="ARBA" id="ARBA00022741"/>
    </source>
</evidence>
<accession>T0HY31</accession>
<reference evidence="18 19" key="1">
    <citation type="journal article" date="2013" name="Genome Announc.">
        <title>Draft Genome Sequence of Sphingobium quisquiliarum Strain P25T, a Novel Hexachlorocyclohexane (HCH)-Degrading Bacterium Isolated from an HCH Dumpsite.</title>
        <authorList>
            <person name="Kumar Singh A."/>
            <person name="Sangwan N."/>
            <person name="Sharma A."/>
            <person name="Gupta V."/>
            <person name="Khurana J.P."/>
            <person name="Lal R."/>
        </authorList>
    </citation>
    <scope>NUCLEOTIDE SEQUENCE [LARGE SCALE GENOMIC DNA]</scope>
    <source>
        <strain evidence="18 19">P25</strain>
    </source>
</reference>
<sequence length="781" mass="86537">MSATQAKLENRLARAEAERDRYRSLFDSLGQGYCELELIRDASGRAVDQRYIELNPAFERFFGVPAAQARGRTASEIFPGLEGLWTEAFDRVARTGQAERLEYPVASLNRWFEVFAYPAGGDRAYALYEDVTVRKRTELALRESEERQTFLLRLADTLRPLSDSSRIKAEAMRALGEHLHLSRAQYYEADDSGEYFEAGGGYADGVPASAGRGLMNQFGAHVKEAFNLGMTVAVADVARDPRVSPAELEAYDAIGLRAFVGIPLVKVGRWVGAIGLHHCAAHEWTKTEIALAEEVAERTWDAVERGRTEQALRESEARLSAAFESVPAGVAVIGLDGKVVIGNSDYLRFLPSGIIPSRDPAHKGLWQAWDAQGRPLAPQDFPGARALRGERVVPGQEMVYRGEDGRERWTNVATTPTRDAAGNVTGCVSVISDITESKAAEAALRESEERLRRFGEASQDVLWIRSIDTLQWTYLTPAFERIYGITREEALAGDNYRNWVGLIEPEDRAQADDAIRKVLAGEHVTFDYRIRRPSDGEVRWLRNTDFPIRDAAGRIVLIGGIGQDITRAREAEERQNILLAELQHRVRNILAVLRSIVSRSDDGERSTSDYVQHLQGRISALARTQALLTRSAGAGVDLEEMIRDELVVQAAQQSQFTLKGPAIELSPKAAEVLTLAVHELATNATKYGAFSRADGHLMVRWRGEAREGGNWLVLHWKEHGVPIVDAVPRRRGFGAELISRRIPYDLSGTGSFDLKPGGLESLIEFPLRPGDSILQTSGVSR</sequence>
<dbReference type="PANTHER" id="PTHR41523">
    <property type="entry name" value="TWO-COMPONENT SYSTEM SENSOR PROTEIN"/>
    <property type="match status" value="1"/>
</dbReference>
<protein>
    <recommendedName>
        <fullName evidence="2">histidine kinase</fullName>
        <ecNumber evidence="2">2.7.13.3</ecNumber>
    </recommendedName>
</protein>
<dbReference type="InterPro" id="IPR029016">
    <property type="entry name" value="GAF-like_dom_sf"/>
</dbReference>
<keyword evidence="14" id="KW-0843">Virulence</keyword>
<evidence type="ECO:0000256" key="4">
    <source>
        <dbReference type="ARBA" id="ARBA00022553"/>
    </source>
</evidence>
<keyword evidence="5" id="KW-0716">Sensory transduction</keyword>
<dbReference type="RefSeq" id="WP_021238983.1">
    <property type="nucleotide sequence ID" value="NZ_ATHO01000130.1"/>
</dbReference>
<dbReference type="InterPro" id="IPR001610">
    <property type="entry name" value="PAC"/>
</dbReference>
<dbReference type="InterPro" id="IPR013656">
    <property type="entry name" value="PAS_4"/>
</dbReference>
<evidence type="ECO:0000256" key="13">
    <source>
        <dbReference type="ARBA" id="ARBA00022991"/>
    </source>
</evidence>
<keyword evidence="3" id="KW-0600">Photoreceptor protein</keyword>
<dbReference type="Gene3D" id="3.30.565.10">
    <property type="entry name" value="Histidine kinase-like ATPase, C-terminal domain"/>
    <property type="match status" value="1"/>
</dbReference>
<dbReference type="Pfam" id="PF01590">
    <property type="entry name" value="GAF"/>
    <property type="match status" value="1"/>
</dbReference>
<evidence type="ECO:0000256" key="2">
    <source>
        <dbReference type="ARBA" id="ARBA00012438"/>
    </source>
</evidence>
<dbReference type="EC" id="2.7.13.3" evidence="2"/>
<dbReference type="InterPro" id="IPR003018">
    <property type="entry name" value="GAF"/>
</dbReference>
<evidence type="ECO:0000256" key="5">
    <source>
        <dbReference type="ARBA" id="ARBA00022606"/>
    </source>
</evidence>
<dbReference type="EMBL" id="ATHO01000130">
    <property type="protein sequence ID" value="EQB04250.1"/>
    <property type="molecule type" value="Genomic_DNA"/>
</dbReference>
<evidence type="ECO:0000256" key="7">
    <source>
        <dbReference type="ARBA" id="ARBA00022643"/>
    </source>
</evidence>
<gene>
    <name evidence="18" type="ORF">L288_14320</name>
</gene>
<keyword evidence="7" id="KW-0288">FMN</keyword>
<evidence type="ECO:0000256" key="3">
    <source>
        <dbReference type="ARBA" id="ARBA00022543"/>
    </source>
</evidence>
<dbReference type="PROSITE" id="PS50113">
    <property type="entry name" value="PAC"/>
    <property type="match status" value="2"/>
</dbReference>
<feature type="domain" description="PAS" evidence="16">
    <location>
        <begin position="447"/>
        <end position="522"/>
    </location>
</feature>